<evidence type="ECO:0000256" key="10">
    <source>
        <dbReference type="RuleBase" id="RU364074"/>
    </source>
</evidence>
<comment type="cofactor">
    <cofactor evidence="1 10">
        <name>thiamine diphosphate</name>
        <dbReference type="ChEBI" id="CHEBI:58937"/>
    </cofactor>
</comment>
<dbReference type="NCBIfam" id="NF008854">
    <property type="entry name" value="PRK11892.1"/>
    <property type="match status" value="1"/>
</dbReference>
<dbReference type="Proteomes" id="UP000310687">
    <property type="component" value="Unassembled WGS sequence"/>
</dbReference>
<evidence type="ECO:0000256" key="5">
    <source>
        <dbReference type="ARBA" id="ARBA00022958"/>
    </source>
</evidence>
<protein>
    <recommendedName>
        <fullName evidence="10">Pyruvate dehydrogenase E1 component subunit beta</fullName>
        <ecNumber evidence="10">1.2.4.1</ecNumber>
    </recommendedName>
</protein>
<keyword evidence="9 10" id="KW-0670">Pyruvate</keyword>
<dbReference type="Gene3D" id="3.40.50.920">
    <property type="match status" value="1"/>
</dbReference>
<proteinExistence type="predicted"/>
<dbReference type="EMBL" id="QZAL01000006">
    <property type="protein sequence ID" value="THW51341.1"/>
    <property type="molecule type" value="Genomic_DNA"/>
</dbReference>
<keyword evidence="7 10" id="KW-0786">Thiamine pyrophosphate</keyword>
<dbReference type="InterPro" id="IPR027110">
    <property type="entry name" value="PDHB_mito-type"/>
</dbReference>
<dbReference type="SUPFAM" id="SSF52922">
    <property type="entry name" value="TK C-terminal domain-like"/>
    <property type="match status" value="1"/>
</dbReference>
<dbReference type="PANTHER" id="PTHR11624:SF96">
    <property type="entry name" value="PYRUVATE DEHYDROGENASE E1 COMPONENT SUBUNIT BETA, MITOCHONDRIAL"/>
    <property type="match status" value="1"/>
</dbReference>
<evidence type="ECO:0000256" key="4">
    <source>
        <dbReference type="ARBA" id="ARBA00022946"/>
    </source>
</evidence>
<dbReference type="EC" id="1.2.4.1" evidence="10"/>
<evidence type="ECO:0000259" key="11">
    <source>
        <dbReference type="SMART" id="SM00861"/>
    </source>
</evidence>
<dbReference type="InterPro" id="IPR009014">
    <property type="entry name" value="Transketo_C/PFOR_II"/>
</dbReference>
<evidence type="ECO:0000256" key="9">
    <source>
        <dbReference type="ARBA" id="ARBA00023317"/>
    </source>
</evidence>
<evidence type="ECO:0000256" key="2">
    <source>
        <dbReference type="ARBA" id="ARBA00004173"/>
    </source>
</evidence>
<evidence type="ECO:0000256" key="7">
    <source>
        <dbReference type="ARBA" id="ARBA00023052"/>
    </source>
</evidence>
<feature type="domain" description="Transketolase-like pyrimidine-binding" evidence="11">
    <location>
        <begin position="119"/>
        <end position="294"/>
    </location>
</feature>
<dbReference type="Gene3D" id="3.40.50.970">
    <property type="match status" value="1"/>
</dbReference>
<dbReference type="PANTHER" id="PTHR11624">
    <property type="entry name" value="DEHYDROGENASE RELATED"/>
    <property type="match status" value="1"/>
</dbReference>
<dbReference type="GO" id="GO:0005739">
    <property type="term" value="C:mitochondrion"/>
    <property type="evidence" value="ECO:0007669"/>
    <property type="project" value="UniProtKB-SubCell"/>
</dbReference>
<sequence>MSAVGVEQKVHGNEQVLGLRRIRKFSAAVIDSEKAPRIRDPTSQHWEDQQSTLSLSPDLYTPSPSLFLRSQRRVFAMVASRMFRPTSRLVSASIARPALRFRPVAVSRHYATQGGVKEMTVREALNEAMAEEMERNDKVFVLGEEVAQYNGAYKVTKGLLDRFGEKRVIDSPITESGFTGLTVGAALAGLHPVCEFMTFNFAMQAIDQIINSAAKTHYMSGGIQPCNITFRGPNGFAAGVAAQHSQDYSAWYGSIPGLKVVSPYSAEDAKGLMKAAIRDPNPVVVLENELLYGLSFPMSEEAQKDDFVIPFGKAKIERPGKDLTIVTLSRCVGQSLVAAEKLKQKYGIEAEVINLRSIKPLDVESIVKSVKKTGHMMAVESGFPSFGVGAELIALTAEYAWDYLQAPPVRVTGAEVPTPYAQKLEEMSFPTEDLIVDYAAKLLRA</sequence>
<gene>
    <name evidence="12" type="ORF">D6D22_00760</name>
</gene>
<name>A0A4S8YH92_AURPU</name>
<dbReference type="FunFam" id="3.40.50.970:FF:000006">
    <property type="entry name" value="Pyruvate dehydrogenase E1 component subunit beta"/>
    <property type="match status" value="1"/>
</dbReference>
<keyword evidence="4" id="KW-0809">Transit peptide</keyword>
<dbReference type="GO" id="GO:0006086">
    <property type="term" value="P:pyruvate decarboxylation to acetyl-CoA"/>
    <property type="evidence" value="ECO:0007669"/>
    <property type="project" value="InterPro"/>
</dbReference>
<keyword evidence="5" id="KW-0630">Potassium</keyword>
<keyword evidence="6 10" id="KW-0560">Oxidoreductase</keyword>
<dbReference type="GO" id="GO:0046872">
    <property type="term" value="F:metal ion binding"/>
    <property type="evidence" value="ECO:0007669"/>
    <property type="project" value="UniProtKB-KW"/>
</dbReference>
<dbReference type="GO" id="GO:0004739">
    <property type="term" value="F:pyruvate dehydrogenase (acetyl-transferring) activity"/>
    <property type="evidence" value="ECO:0007669"/>
    <property type="project" value="UniProtKB-UniRule"/>
</dbReference>
<evidence type="ECO:0000313" key="12">
    <source>
        <dbReference type="EMBL" id="THW51341.1"/>
    </source>
</evidence>
<evidence type="ECO:0000256" key="3">
    <source>
        <dbReference type="ARBA" id="ARBA00022723"/>
    </source>
</evidence>
<reference evidence="12 13" key="1">
    <citation type="submission" date="2018-10" db="EMBL/GenBank/DDBJ databases">
        <title>Fifty Aureobasidium pullulans genomes reveal a recombining polyextremotolerant generalist.</title>
        <authorList>
            <person name="Gostincar C."/>
            <person name="Turk M."/>
            <person name="Zajc J."/>
            <person name="Gunde-Cimerman N."/>
        </authorList>
    </citation>
    <scope>NUCLEOTIDE SEQUENCE [LARGE SCALE GENOMIC DNA]</scope>
    <source>
        <strain evidence="12 13">EXF-11013</strain>
    </source>
</reference>
<comment type="function">
    <text evidence="10">The pyruvate dehydrogenase complex catalyzes the overall conversion of pyruvate to acetyl-CoA and CO2.</text>
</comment>
<dbReference type="FunFam" id="3.40.50.920:FF:000001">
    <property type="entry name" value="Pyruvate dehydrogenase E1 beta subunit"/>
    <property type="match status" value="1"/>
</dbReference>
<accession>A0A4S8YH92</accession>
<keyword evidence="3" id="KW-0479">Metal-binding</keyword>
<keyword evidence="8" id="KW-0496">Mitochondrion</keyword>
<comment type="catalytic activity">
    <reaction evidence="10">
        <text>N(6)-[(R)-lipoyl]-L-lysyl-[protein] + pyruvate + H(+) = N(6)-[(R)-S(8)-acetyldihydrolipoyl]-L-lysyl-[protein] + CO2</text>
        <dbReference type="Rhea" id="RHEA:19189"/>
        <dbReference type="Rhea" id="RHEA-COMP:10474"/>
        <dbReference type="Rhea" id="RHEA-COMP:10478"/>
        <dbReference type="ChEBI" id="CHEBI:15361"/>
        <dbReference type="ChEBI" id="CHEBI:15378"/>
        <dbReference type="ChEBI" id="CHEBI:16526"/>
        <dbReference type="ChEBI" id="CHEBI:83099"/>
        <dbReference type="ChEBI" id="CHEBI:83111"/>
        <dbReference type="EC" id="1.2.4.1"/>
    </reaction>
</comment>
<dbReference type="Pfam" id="PF02780">
    <property type="entry name" value="Transketolase_C"/>
    <property type="match status" value="1"/>
</dbReference>
<dbReference type="SMART" id="SM00861">
    <property type="entry name" value="Transket_pyr"/>
    <property type="match status" value="1"/>
</dbReference>
<dbReference type="CDD" id="cd07036">
    <property type="entry name" value="TPP_PYR_E1-PDHc-beta_like"/>
    <property type="match status" value="1"/>
</dbReference>
<evidence type="ECO:0000256" key="1">
    <source>
        <dbReference type="ARBA" id="ARBA00001964"/>
    </source>
</evidence>
<dbReference type="NCBIfam" id="NF006667">
    <property type="entry name" value="PRK09212.1"/>
    <property type="match status" value="1"/>
</dbReference>
<dbReference type="Pfam" id="PF02779">
    <property type="entry name" value="Transket_pyr"/>
    <property type="match status" value="1"/>
</dbReference>
<organism evidence="12 13">
    <name type="scientific">Aureobasidium pullulans</name>
    <name type="common">Black yeast</name>
    <name type="synonym">Pullularia pullulans</name>
    <dbReference type="NCBI Taxonomy" id="5580"/>
    <lineage>
        <taxon>Eukaryota</taxon>
        <taxon>Fungi</taxon>
        <taxon>Dikarya</taxon>
        <taxon>Ascomycota</taxon>
        <taxon>Pezizomycotina</taxon>
        <taxon>Dothideomycetes</taxon>
        <taxon>Dothideomycetidae</taxon>
        <taxon>Dothideales</taxon>
        <taxon>Saccotheciaceae</taxon>
        <taxon>Aureobasidium</taxon>
    </lineage>
</organism>
<dbReference type="InterPro" id="IPR033248">
    <property type="entry name" value="Transketolase_C"/>
</dbReference>
<dbReference type="InterPro" id="IPR005475">
    <property type="entry name" value="Transketolase-like_Pyr-bd"/>
</dbReference>
<comment type="caution">
    <text evidence="12">The sequence shown here is derived from an EMBL/GenBank/DDBJ whole genome shotgun (WGS) entry which is preliminary data.</text>
</comment>
<dbReference type="SUPFAM" id="SSF52518">
    <property type="entry name" value="Thiamin diphosphate-binding fold (THDP-binding)"/>
    <property type="match status" value="1"/>
</dbReference>
<comment type="subcellular location">
    <subcellularLocation>
        <location evidence="2">Mitochondrion</location>
    </subcellularLocation>
</comment>
<evidence type="ECO:0000313" key="13">
    <source>
        <dbReference type="Proteomes" id="UP000310687"/>
    </source>
</evidence>
<evidence type="ECO:0000256" key="8">
    <source>
        <dbReference type="ARBA" id="ARBA00023128"/>
    </source>
</evidence>
<dbReference type="AlphaFoldDB" id="A0A4S8YH92"/>
<evidence type="ECO:0000256" key="6">
    <source>
        <dbReference type="ARBA" id="ARBA00023002"/>
    </source>
</evidence>
<dbReference type="InterPro" id="IPR029061">
    <property type="entry name" value="THDP-binding"/>
</dbReference>